<keyword evidence="2" id="KW-0472">Membrane</keyword>
<sequence>MASPPVQLQLDGTLGAAFLGNLAAAIFYGITNVQTYLYYKRNEADSTSLKSIVFFLWILDGLHFALITHAIYTYAVTNFANPLAVMIPTWSIMAHVAVTGVSDVLVRSLFCQRVWKLSGRNWLLTGAIAISSLITFGGSIAFSIRGLEIDNFFAFSEISWILYTSFGLGVVADLLIAISLVVFLQRRRTGFSRTDSIVRILMLYSINTGALTTLCAFLCLVMYATMPDNFVFIAFYFVLPKLFLNSFLATLNARRSLRLSSMNGLISIPMSKPLATRSMTGGRPEFTFSDRDDQLVEIQVHTATEVKSDSMPNGLLDRDARKSRHSSTLQVATGLAV</sequence>
<evidence type="ECO:0000259" key="3">
    <source>
        <dbReference type="Pfam" id="PF20152"/>
    </source>
</evidence>
<protein>
    <recommendedName>
        <fullName evidence="3">DUF6534 domain-containing protein</fullName>
    </recommendedName>
</protein>
<feature type="region of interest" description="Disordered" evidence="1">
    <location>
        <begin position="308"/>
        <end position="327"/>
    </location>
</feature>
<feature type="transmembrane region" description="Helical" evidence="2">
    <location>
        <begin position="230"/>
        <end position="251"/>
    </location>
</feature>
<feature type="transmembrane region" description="Helical" evidence="2">
    <location>
        <begin position="12"/>
        <end position="31"/>
    </location>
</feature>
<reference evidence="4 5" key="1">
    <citation type="submission" date="2016-07" db="EMBL/GenBank/DDBJ databases">
        <title>Draft genome of the white-rot fungus Obba rivulosa 3A-2.</title>
        <authorList>
            <consortium name="DOE Joint Genome Institute"/>
            <person name="Miettinen O."/>
            <person name="Riley R."/>
            <person name="Acob R."/>
            <person name="Barry K."/>
            <person name="Cullen D."/>
            <person name="De Vries R."/>
            <person name="Hainaut M."/>
            <person name="Hatakka A."/>
            <person name="Henrissat B."/>
            <person name="Hilden K."/>
            <person name="Kuo R."/>
            <person name="Labutti K."/>
            <person name="Lipzen A."/>
            <person name="Makela M.R."/>
            <person name="Sandor L."/>
            <person name="Spatafora J.W."/>
            <person name="Grigoriev I.V."/>
            <person name="Hibbett D.S."/>
        </authorList>
    </citation>
    <scope>NUCLEOTIDE SEQUENCE [LARGE SCALE GENOMIC DNA]</scope>
    <source>
        <strain evidence="4 5">3A-2</strain>
    </source>
</reference>
<evidence type="ECO:0000256" key="1">
    <source>
        <dbReference type="SAM" id="MobiDB-lite"/>
    </source>
</evidence>
<dbReference type="Proteomes" id="UP000250043">
    <property type="component" value="Unassembled WGS sequence"/>
</dbReference>
<gene>
    <name evidence="4" type="ORF">OBBRIDRAFT_619694</name>
</gene>
<name>A0A8E2ASP5_9APHY</name>
<feature type="transmembrane region" description="Helical" evidence="2">
    <location>
        <begin position="122"/>
        <end position="144"/>
    </location>
</feature>
<dbReference type="Pfam" id="PF20152">
    <property type="entry name" value="DUF6534"/>
    <property type="match status" value="1"/>
</dbReference>
<dbReference type="EMBL" id="KV722409">
    <property type="protein sequence ID" value="OCH90213.1"/>
    <property type="molecule type" value="Genomic_DNA"/>
</dbReference>
<evidence type="ECO:0000313" key="4">
    <source>
        <dbReference type="EMBL" id="OCH90213.1"/>
    </source>
</evidence>
<proteinExistence type="predicted"/>
<dbReference type="OrthoDB" id="3268207at2759"/>
<accession>A0A8E2ASP5</accession>
<keyword evidence="2" id="KW-1133">Transmembrane helix</keyword>
<keyword evidence="5" id="KW-1185">Reference proteome</keyword>
<feature type="domain" description="DUF6534" evidence="3">
    <location>
        <begin position="170"/>
        <end position="256"/>
    </location>
</feature>
<keyword evidence="2" id="KW-0812">Transmembrane</keyword>
<feature type="transmembrane region" description="Helical" evidence="2">
    <location>
        <begin position="196"/>
        <end position="224"/>
    </location>
</feature>
<feature type="transmembrane region" description="Helical" evidence="2">
    <location>
        <begin position="52"/>
        <end position="72"/>
    </location>
</feature>
<evidence type="ECO:0000256" key="2">
    <source>
        <dbReference type="SAM" id="Phobius"/>
    </source>
</evidence>
<organism evidence="4 5">
    <name type="scientific">Obba rivulosa</name>
    <dbReference type="NCBI Taxonomy" id="1052685"/>
    <lineage>
        <taxon>Eukaryota</taxon>
        <taxon>Fungi</taxon>
        <taxon>Dikarya</taxon>
        <taxon>Basidiomycota</taxon>
        <taxon>Agaricomycotina</taxon>
        <taxon>Agaricomycetes</taxon>
        <taxon>Polyporales</taxon>
        <taxon>Gelatoporiaceae</taxon>
        <taxon>Obba</taxon>
    </lineage>
</organism>
<dbReference type="PANTHER" id="PTHR40465:SF1">
    <property type="entry name" value="DUF6534 DOMAIN-CONTAINING PROTEIN"/>
    <property type="match status" value="1"/>
</dbReference>
<dbReference type="InterPro" id="IPR045339">
    <property type="entry name" value="DUF6534"/>
</dbReference>
<feature type="transmembrane region" description="Helical" evidence="2">
    <location>
        <begin position="92"/>
        <end position="110"/>
    </location>
</feature>
<dbReference type="PANTHER" id="PTHR40465">
    <property type="entry name" value="CHROMOSOME 1, WHOLE GENOME SHOTGUN SEQUENCE"/>
    <property type="match status" value="1"/>
</dbReference>
<feature type="transmembrane region" description="Helical" evidence="2">
    <location>
        <begin position="160"/>
        <end position="184"/>
    </location>
</feature>
<dbReference type="AlphaFoldDB" id="A0A8E2ASP5"/>
<evidence type="ECO:0000313" key="5">
    <source>
        <dbReference type="Proteomes" id="UP000250043"/>
    </source>
</evidence>